<dbReference type="PANTHER" id="PTHR43235">
    <property type="entry name" value="GLUTAMINE AMIDOTRANSFERASE PB2B2.05-RELATED"/>
    <property type="match status" value="1"/>
</dbReference>
<reference evidence="1 2" key="5">
    <citation type="journal article" date="2007" name="Extremophiles">
        <title>Intragenomic diversity of the V1 regions of 16S rRNA genes in high-alkaline protease-producing Bacillus clausii spp.</title>
        <authorList>
            <person name="Kageyama Y."/>
            <person name="Takaki Y."/>
            <person name="Shimamura S."/>
            <person name="Nishi S."/>
            <person name="Nogi Y."/>
            <person name="Uchimura K."/>
            <person name="Kobayashi T."/>
            <person name="Hitomi J."/>
            <person name="Ozaki K."/>
            <person name="Kawai S."/>
            <person name="Ito S."/>
            <person name="Horikoshi K."/>
        </authorList>
    </citation>
    <scope>NUCLEOTIDE SEQUENCE [LARGE SCALE GENOMIC DNA]</scope>
    <source>
        <strain evidence="1 2">KSM-K16</strain>
    </source>
</reference>
<dbReference type="CDD" id="cd01745">
    <property type="entry name" value="GATase1_2"/>
    <property type="match status" value="1"/>
</dbReference>
<dbReference type="GO" id="GO:0033969">
    <property type="term" value="F:gamma-glutamyl-gamma-aminobutyrate hydrolase activity"/>
    <property type="evidence" value="ECO:0007669"/>
    <property type="project" value="TreeGrafter"/>
</dbReference>
<dbReference type="PANTHER" id="PTHR43235:SF1">
    <property type="entry name" value="GLUTAMINE AMIDOTRANSFERASE PB2B2.05-RELATED"/>
    <property type="match status" value="1"/>
</dbReference>
<dbReference type="HOGENOM" id="CLU_030756_2_1_9"/>
<reference evidence="2" key="4">
    <citation type="submission" date="2003-10" db="EMBL/GenBank/DDBJ databases">
        <title>The complete genome sequence of the alkaliphilic Bacillus clausii KSM-K16.</title>
        <authorList>
            <person name="Takaki Y."/>
            <person name="Kageyama Y."/>
            <person name="Shimamura S."/>
            <person name="Suzuki H."/>
            <person name="Nishi S."/>
            <person name="Hatada Y."/>
            <person name="Kawai S."/>
            <person name="Ito S."/>
            <person name="Horikoshi K."/>
        </authorList>
    </citation>
    <scope>NUCLEOTIDE SEQUENCE [LARGE SCALE GENOMIC DNA]</scope>
    <source>
        <strain evidence="2">KSM-K16</strain>
    </source>
</reference>
<keyword evidence="1" id="KW-0315">Glutamine amidotransferase</keyword>
<dbReference type="InterPro" id="IPR044668">
    <property type="entry name" value="PuuD-like"/>
</dbReference>
<dbReference type="Pfam" id="PF07722">
    <property type="entry name" value="Peptidase_C26"/>
    <property type="match status" value="1"/>
</dbReference>
<dbReference type="Proteomes" id="UP000001168">
    <property type="component" value="Chromosome"/>
</dbReference>
<gene>
    <name evidence="1" type="ordered locus">ABC2594</name>
</gene>
<proteinExistence type="predicted"/>
<reference evidence="1 2" key="2">
    <citation type="journal article" date="1995" name="Appl. Microbiol. Biotechnol.">
        <title>Purification and properties of an alkaline protease from alkalophilic Bacillus sp. KSM-K16.</title>
        <authorList>
            <person name="Kobayashi T."/>
            <person name="Hakamada Y."/>
            <person name="Adachi S."/>
            <person name="Hitomi J."/>
            <person name="Yoshimatsu T."/>
            <person name="Koike K."/>
            <person name="Kawai S."/>
            <person name="Ito S."/>
        </authorList>
    </citation>
    <scope>NUCLEOTIDE SEQUENCE [LARGE SCALE GENOMIC DNA]</scope>
    <source>
        <strain evidence="1 2">KSM-K16</strain>
    </source>
</reference>
<dbReference type="GO" id="GO:0006598">
    <property type="term" value="P:polyamine catabolic process"/>
    <property type="evidence" value="ECO:0007669"/>
    <property type="project" value="TreeGrafter"/>
</dbReference>
<evidence type="ECO:0000313" key="2">
    <source>
        <dbReference type="Proteomes" id="UP000001168"/>
    </source>
</evidence>
<dbReference type="EMBL" id="AP006627">
    <property type="protein sequence ID" value="BAD65129.1"/>
    <property type="molecule type" value="Genomic_DNA"/>
</dbReference>
<dbReference type="KEGG" id="bcl:ABC2594"/>
<dbReference type="InterPro" id="IPR029062">
    <property type="entry name" value="Class_I_gatase-like"/>
</dbReference>
<dbReference type="SUPFAM" id="SSF52317">
    <property type="entry name" value="Class I glutamine amidotransferase-like"/>
    <property type="match status" value="1"/>
</dbReference>
<dbReference type="PROSITE" id="PS51273">
    <property type="entry name" value="GATASE_TYPE_1"/>
    <property type="match status" value="1"/>
</dbReference>
<dbReference type="Gene3D" id="3.40.50.880">
    <property type="match status" value="1"/>
</dbReference>
<reference evidence="1 2" key="3">
    <citation type="journal article" date="1997" name="Protein Eng.">
        <title>High-resolution crystal structure of M-protease: phylogeny aided analysis of the high-alkaline adaptation mechanism.</title>
        <authorList>
            <person name="Shirai T."/>
            <person name="Suzuki A."/>
            <person name="Yamane T."/>
            <person name="Ashida T."/>
            <person name="Kobayashi T."/>
            <person name="Ito S."/>
        </authorList>
    </citation>
    <scope>NUCLEOTIDE SEQUENCE [LARGE SCALE GENOMIC DNA]</scope>
    <source>
        <strain evidence="1 2">KSM-K16</strain>
    </source>
</reference>
<accession>Q5WET1</accession>
<dbReference type="AlphaFoldDB" id="Q5WET1"/>
<dbReference type="eggNOG" id="COG2071">
    <property type="taxonomic scope" value="Bacteria"/>
</dbReference>
<dbReference type="GO" id="GO:0005829">
    <property type="term" value="C:cytosol"/>
    <property type="evidence" value="ECO:0007669"/>
    <property type="project" value="TreeGrafter"/>
</dbReference>
<evidence type="ECO:0000313" key="1">
    <source>
        <dbReference type="EMBL" id="BAD65129.1"/>
    </source>
</evidence>
<dbReference type="STRING" id="66692.ABC2594"/>
<name>Q5WET1_SHOC1</name>
<keyword evidence="2" id="KW-1185">Reference proteome</keyword>
<dbReference type="InterPro" id="IPR011697">
    <property type="entry name" value="Peptidase_C26"/>
</dbReference>
<sequence length="238" mass="25908">MTGGKRVKQVIIGITSSIAEETLLSTTLANIWSVNDAEVLPVVLPNIADKAEHYADMVDGVLLTGGGDIDPALFGEDPHPLLGEITPERDQFEVALTKALLARNKPLLAICRGVQILAIAGGGDMYQDLPSQFAKPLIQHRQHAPRSYKSHQITIGQGTRLEMLAKGNTAYVNSYHHQAVRKVPAGFQASAWTNDGVIEAIENSASYPFQVGVQWHPETLVDDEFSTRLFHAFIASCK</sequence>
<organism evidence="1 2">
    <name type="scientific">Shouchella clausii (strain KSM-K16)</name>
    <name type="common">Alkalihalobacillus clausii</name>
    <dbReference type="NCBI Taxonomy" id="66692"/>
    <lineage>
        <taxon>Bacteria</taxon>
        <taxon>Bacillati</taxon>
        <taxon>Bacillota</taxon>
        <taxon>Bacilli</taxon>
        <taxon>Bacillales</taxon>
        <taxon>Bacillaceae</taxon>
        <taxon>Shouchella</taxon>
    </lineage>
</organism>
<protein>
    <submittedName>
        <fullName evidence="1">Glutamine amidotransferase</fullName>
    </submittedName>
</protein>
<reference evidence="1 2" key="1">
    <citation type="journal article" date="1994" name="J. Ferment. Bioeng.">
        <title>Molecular cloning and nucleotide sequence of the gene for an alkaline protease from the alkalophilic Bacillus sp. KSM-K16.</title>
        <authorList>
            <person name="Hakamada Y."/>
            <person name="Kobayashi T."/>
            <person name="Hitomi J."/>
            <person name="Kawai S."/>
            <person name="Ito S."/>
        </authorList>
    </citation>
    <scope>NUCLEOTIDE SEQUENCE [LARGE SCALE GENOMIC DNA]</scope>
    <source>
        <strain evidence="1 2">KSM-K16</strain>
    </source>
</reference>